<proteinExistence type="predicted"/>
<dbReference type="SUPFAM" id="SSF52087">
    <property type="entry name" value="CRAL/TRIO domain"/>
    <property type="match status" value="1"/>
</dbReference>
<dbReference type="Gene3D" id="1.20.5.1200">
    <property type="entry name" value="Alpha-tocopherol transfer"/>
    <property type="match status" value="1"/>
</dbReference>
<name>A0ABN7B4P1_9HEMI</name>
<dbReference type="Gene3D" id="1.10.8.20">
    <property type="entry name" value="N-terminal domain of phosphatidylinositol transfer protein sec14p"/>
    <property type="match status" value="1"/>
</dbReference>
<dbReference type="SMART" id="SM01100">
    <property type="entry name" value="CRAL_TRIO_N"/>
    <property type="match status" value="1"/>
</dbReference>
<dbReference type="CDD" id="cd00170">
    <property type="entry name" value="SEC14"/>
    <property type="match status" value="1"/>
</dbReference>
<evidence type="ECO:0000313" key="2">
    <source>
        <dbReference type="EMBL" id="BES98564.1"/>
    </source>
</evidence>
<protein>
    <recommendedName>
        <fullName evidence="1">CRAL-TRIO domain-containing protein</fullName>
    </recommendedName>
</protein>
<gene>
    <name evidence="2" type="ORF">NTJ_11379</name>
</gene>
<dbReference type="InterPro" id="IPR001251">
    <property type="entry name" value="CRAL-TRIO_dom"/>
</dbReference>
<dbReference type="PANTHER" id="PTHR10174:SF120">
    <property type="entry name" value="CELLULAR RETINALDEHYDE BINDING PROTEIN"/>
    <property type="match status" value="1"/>
</dbReference>
<dbReference type="PRINTS" id="PR00180">
    <property type="entry name" value="CRETINALDHBP"/>
</dbReference>
<evidence type="ECO:0000259" key="1">
    <source>
        <dbReference type="PROSITE" id="PS50191"/>
    </source>
</evidence>
<dbReference type="Proteomes" id="UP001307889">
    <property type="component" value="Chromosome 9"/>
</dbReference>
<dbReference type="InterPro" id="IPR036865">
    <property type="entry name" value="CRAL-TRIO_dom_sf"/>
</dbReference>
<organism evidence="2 3">
    <name type="scientific">Nesidiocoris tenuis</name>
    <dbReference type="NCBI Taxonomy" id="355587"/>
    <lineage>
        <taxon>Eukaryota</taxon>
        <taxon>Metazoa</taxon>
        <taxon>Ecdysozoa</taxon>
        <taxon>Arthropoda</taxon>
        <taxon>Hexapoda</taxon>
        <taxon>Insecta</taxon>
        <taxon>Pterygota</taxon>
        <taxon>Neoptera</taxon>
        <taxon>Paraneoptera</taxon>
        <taxon>Hemiptera</taxon>
        <taxon>Heteroptera</taxon>
        <taxon>Panheteroptera</taxon>
        <taxon>Cimicomorpha</taxon>
        <taxon>Miridae</taxon>
        <taxon>Dicyphina</taxon>
        <taxon>Nesidiocoris</taxon>
    </lineage>
</organism>
<dbReference type="InterPro" id="IPR011074">
    <property type="entry name" value="CRAL/TRIO_N_dom"/>
</dbReference>
<sequence>MAATRVMVVRPWTNNRHGDEIHGEKEDELLRQTTISEEAARVAMRELREDEAARTHCIGQMKDWIRKNKDLQNIRTDNNFLLRFLRSKKFSLPMAQTMLMKYLNLRQTFSHLLMDLDYLNGPVLELINNGYMFPSPVRDKYGRRVILYNAGPLDPHKYDCIAQAKVHMITYETLLEDEDNQVFGFHHIGDVKAGQAAHITMWSVTEIATVFKWGEQSVPMRHKEIHIINIPAPYKYVYDFCAGRLSQKIKERASVHTSLTSLLTKVDSSVLPKEWGGVIPMADMIESWKQELASKRETLLALDKMKLLDNTSILKKKAQPVEKARKGVEDISIMGSFRKLEVD</sequence>
<evidence type="ECO:0000313" key="3">
    <source>
        <dbReference type="Proteomes" id="UP001307889"/>
    </source>
</evidence>
<accession>A0ABN7B4P1</accession>
<dbReference type="SUPFAM" id="SSF46938">
    <property type="entry name" value="CRAL/TRIO N-terminal domain"/>
    <property type="match status" value="1"/>
</dbReference>
<dbReference type="Pfam" id="PF00650">
    <property type="entry name" value="CRAL_TRIO"/>
    <property type="match status" value="1"/>
</dbReference>
<dbReference type="InterPro" id="IPR036273">
    <property type="entry name" value="CRAL/TRIO_N_dom_sf"/>
</dbReference>
<dbReference type="PANTHER" id="PTHR10174">
    <property type="entry name" value="ALPHA-TOCOPHEROL TRANSFER PROTEIN-RELATED"/>
    <property type="match status" value="1"/>
</dbReference>
<dbReference type="EMBL" id="AP028917">
    <property type="protein sequence ID" value="BES98564.1"/>
    <property type="molecule type" value="Genomic_DNA"/>
</dbReference>
<dbReference type="Gene3D" id="3.40.525.10">
    <property type="entry name" value="CRAL-TRIO lipid binding domain"/>
    <property type="match status" value="1"/>
</dbReference>
<dbReference type="PROSITE" id="PS50191">
    <property type="entry name" value="CRAL_TRIO"/>
    <property type="match status" value="1"/>
</dbReference>
<dbReference type="SMART" id="SM00516">
    <property type="entry name" value="SEC14"/>
    <property type="match status" value="1"/>
</dbReference>
<reference evidence="2 3" key="1">
    <citation type="submission" date="2023-09" db="EMBL/GenBank/DDBJ databases">
        <title>Nesidiocoris tenuis whole genome shotgun sequence.</title>
        <authorList>
            <person name="Shibata T."/>
            <person name="Shimoda M."/>
            <person name="Kobayashi T."/>
            <person name="Uehara T."/>
        </authorList>
    </citation>
    <scope>NUCLEOTIDE SEQUENCE [LARGE SCALE GENOMIC DNA]</scope>
    <source>
        <strain evidence="2 3">Japan</strain>
    </source>
</reference>
<keyword evidence="3" id="KW-1185">Reference proteome</keyword>
<feature type="domain" description="CRAL-TRIO" evidence="1">
    <location>
        <begin position="120"/>
        <end position="283"/>
    </location>
</feature>